<dbReference type="InterPro" id="IPR013320">
    <property type="entry name" value="ConA-like_dom_sf"/>
</dbReference>
<evidence type="ECO:0000256" key="2">
    <source>
        <dbReference type="ARBA" id="ARBA00023157"/>
    </source>
</evidence>
<evidence type="ECO:0000313" key="5">
    <source>
        <dbReference type="EMBL" id="OGG21548.1"/>
    </source>
</evidence>
<comment type="caution">
    <text evidence="5">The sequence shown here is derived from an EMBL/GenBank/DDBJ whole genome shotgun (WGS) entry which is preliminary data.</text>
</comment>
<dbReference type="Pfam" id="PF13385">
    <property type="entry name" value="Laminin_G_3"/>
    <property type="match status" value="1"/>
</dbReference>
<sequence>MDEGSGSTVGDISGNGNDLTIIGNPLWSVNVPPTSVSDSFSLVFDGLTYGQLVDSLKNSNFDFTTGFTIEAWINPTQVSDSAILSKFSGYMIWFRNGTVSNYIDGSQAAATSNLVNGLWHHVAISWDGINQAVYVDGVREGALVAHSTPPGTGGSLLLASYNPAQFNFIGNIDEVKVYNYARSQDEIDSDAGIPGSVVLNEIMWSGSNAVPSDEWVELKNNTSSAIDLTNWGIENLGDSATPNINMTSGIIPANGYFLIANNSKDNSVINVDPDFETSSMELINTGEQLNLINNKGILVDTANDSGVWFAGDNDVPKKSMSRNSPSGDGSLSSNWHTSTTSVNLDPGALELATPQTAND</sequence>
<evidence type="ECO:0000256" key="3">
    <source>
        <dbReference type="SAM" id="MobiDB-lite"/>
    </source>
</evidence>
<keyword evidence="1" id="KW-0732">Signal</keyword>
<protein>
    <recommendedName>
        <fullName evidence="4">LTD domain-containing protein</fullName>
    </recommendedName>
</protein>
<dbReference type="InterPro" id="IPR036415">
    <property type="entry name" value="Lamin_tail_dom_sf"/>
</dbReference>
<name>A0A1F6AA31_9BACT</name>
<gene>
    <name evidence="5" type="ORF">A3D03_02410</name>
</gene>
<dbReference type="AlphaFoldDB" id="A0A1F6AA31"/>
<dbReference type="InterPro" id="IPR001322">
    <property type="entry name" value="Lamin_tail_dom"/>
</dbReference>
<organism evidence="5 6">
    <name type="scientific">Candidatus Gottesmanbacteria bacterium RIFCSPHIGHO2_02_FULL_40_13</name>
    <dbReference type="NCBI Taxonomy" id="1798384"/>
    <lineage>
        <taxon>Bacteria</taxon>
        <taxon>Candidatus Gottesmaniibacteriota</taxon>
    </lineage>
</organism>
<dbReference type="Proteomes" id="UP000177092">
    <property type="component" value="Unassembled WGS sequence"/>
</dbReference>
<evidence type="ECO:0000256" key="1">
    <source>
        <dbReference type="ARBA" id="ARBA00022729"/>
    </source>
</evidence>
<dbReference type="Gene3D" id="2.60.40.1260">
    <property type="entry name" value="Lamin Tail domain"/>
    <property type="match status" value="1"/>
</dbReference>
<evidence type="ECO:0000259" key="4">
    <source>
        <dbReference type="PROSITE" id="PS51841"/>
    </source>
</evidence>
<feature type="region of interest" description="Disordered" evidence="3">
    <location>
        <begin position="312"/>
        <end position="359"/>
    </location>
</feature>
<dbReference type="SUPFAM" id="SSF49899">
    <property type="entry name" value="Concanavalin A-like lectins/glucanases"/>
    <property type="match status" value="1"/>
</dbReference>
<dbReference type="SUPFAM" id="SSF74853">
    <property type="entry name" value="Lamin A/C globular tail domain"/>
    <property type="match status" value="1"/>
</dbReference>
<reference evidence="5 6" key="1">
    <citation type="journal article" date="2016" name="Nat. Commun.">
        <title>Thousands of microbial genomes shed light on interconnected biogeochemical processes in an aquifer system.</title>
        <authorList>
            <person name="Anantharaman K."/>
            <person name="Brown C.T."/>
            <person name="Hug L.A."/>
            <person name="Sharon I."/>
            <person name="Castelle C.J."/>
            <person name="Probst A.J."/>
            <person name="Thomas B.C."/>
            <person name="Singh A."/>
            <person name="Wilkins M.J."/>
            <person name="Karaoz U."/>
            <person name="Brodie E.L."/>
            <person name="Williams K.H."/>
            <person name="Hubbard S.S."/>
            <person name="Banfield J.F."/>
        </authorList>
    </citation>
    <scope>NUCLEOTIDE SEQUENCE [LARGE SCALE GENOMIC DNA]</scope>
</reference>
<dbReference type="InterPro" id="IPR006558">
    <property type="entry name" value="LamG-like"/>
</dbReference>
<dbReference type="Pfam" id="PF00932">
    <property type="entry name" value="LTD"/>
    <property type="match status" value="1"/>
</dbReference>
<dbReference type="Gene3D" id="2.60.120.200">
    <property type="match status" value="1"/>
</dbReference>
<accession>A0A1F6AA31</accession>
<feature type="domain" description="LTD" evidence="4">
    <location>
        <begin position="182"/>
        <end position="359"/>
    </location>
</feature>
<evidence type="ECO:0000313" key="6">
    <source>
        <dbReference type="Proteomes" id="UP000177092"/>
    </source>
</evidence>
<dbReference type="EMBL" id="MFJN01000020">
    <property type="protein sequence ID" value="OGG21548.1"/>
    <property type="molecule type" value="Genomic_DNA"/>
</dbReference>
<feature type="compositionally biased region" description="Polar residues" evidence="3">
    <location>
        <begin position="321"/>
        <end position="343"/>
    </location>
</feature>
<dbReference type="PROSITE" id="PS51841">
    <property type="entry name" value="LTD"/>
    <property type="match status" value="1"/>
</dbReference>
<proteinExistence type="predicted"/>
<dbReference type="SMART" id="SM00560">
    <property type="entry name" value="LamGL"/>
    <property type="match status" value="1"/>
</dbReference>
<dbReference type="STRING" id="1798384.A3D03_02410"/>
<keyword evidence="2" id="KW-1015">Disulfide bond</keyword>